<dbReference type="EMBL" id="CP045891">
    <property type="protein sequence ID" value="QQP57833.1"/>
    <property type="molecule type" value="Genomic_DNA"/>
</dbReference>
<gene>
    <name evidence="1" type="ORF">FKW44_002956</name>
</gene>
<organism evidence="1 2">
    <name type="scientific">Caligus rogercresseyi</name>
    <name type="common">Sea louse</name>
    <dbReference type="NCBI Taxonomy" id="217165"/>
    <lineage>
        <taxon>Eukaryota</taxon>
        <taxon>Metazoa</taxon>
        <taxon>Ecdysozoa</taxon>
        <taxon>Arthropoda</taxon>
        <taxon>Crustacea</taxon>
        <taxon>Multicrustacea</taxon>
        <taxon>Hexanauplia</taxon>
        <taxon>Copepoda</taxon>
        <taxon>Siphonostomatoida</taxon>
        <taxon>Caligidae</taxon>
        <taxon>Caligus</taxon>
    </lineage>
</organism>
<accession>A0A7T8KLA7</accession>
<reference evidence="2" key="1">
    <citation type="submission" date="2021-01" db="EMBL/GenBank/DDBJ databases">
        <title>Caligus Genome Assembly.</title>
        <authorList>
            <person name="Gallardo-Escarate C."/>
        </authorList>
    </citation>
    <scope>NUCLEOTIDE SEQUENCE [LARGE SCALE GENOMIC DNA]</scope>
</reference>
<sequence length="132" mass="15658">FFINFLKKRRQLDLTVIMSTKVIKKPLLSSSERWFKYKVLTGTLEVREEFFSGHRDSEICQDNRDNFLFDCYKLQEVYTTTTGEITRLQYDFYKPTPVKWRPSSMESSPRPSKIYTPNEASMTTTFLAFPIL</sequence>
<evidence type="ECO:0000313" key="2">
    <source>
        <dbReference type="Proteomes" id="UP000595437"/>
    </source>
</evidence>
<feature type="non-terminal residue" evidence="1">
    <location>
        <position position="1"/>
    </location>
</feature>
<protein>
    <submittedName>
        <fullName evidence="1">Uncharacterized protein</fullName>
    </submittedName>
</protein>
<proteinExistence type="predicted"/>
<name>A0A7T8KLA7_CALRO</name>
<evidence type="ECO:0000313" key="1">
    <source>
        <dbReference type="EMBL" id="QQP57833.1"/>
    </source>
</evidence>
<dbReference type="Proteomes" id="UP000595437">
    <property type="component" value="Chromosome 2"/>
</dbReference>
<dbReference type="AlphaFoldDB" id="A0A7T8KLA7"/>
<keyword evidence="2" id="KW-1185">Reference proteome</keyword>